<dbReference type="RefSeq" id="WP_135485053.1">
    <property type="nucleotide sequence ID" value="NZ_SRMF01000018.1"/>
</dbReference>
<organism evidence="2 3">
    <name type="scientific">Natronospirillum operosum</name>
    <dbReference type="NCBI Taxonomy" id="2759953"/>
    <lineage>
        <taxon>Bacteria</taxon>
        <taxon>Pseudomonadati</taxon>
        <taxon>Pseudomonadota</taxon>
        <taxon>Gammaproteobacteria</taxon>
        <taxon>Oceanospirillales</taxon>
        <taxon>Natronospirillaceae</taxon>
        <taxon>Natronospirillum</taxon>
    </lineage>
</organism>
<dbReference type="Pfam" id="PF04214">
    <property type="entry name" value="DUF411"/>
    <property type="match status" value="1"/>
</dbReference>
<feature type="signal peptide" evidence="1">
    <location>
        <begin position="1"/>
        <end position="33"/>
    </location>
</feature>
<keyword evidence="3" id="KW-1185">Reference proteome</keyword>
<reference evidence="2 3" key="1">
    <citation type="submission" date="2019-04" db="EMBL/GenBank/DDBJ databases">
        <title>Natronospirillum operosus gen. nov., sp. nov., a haloalkaliphilic satellite isolated from decaying biomass of laboratory culture of cyanobacterium Geitlerinema sp. and proposal of Natronospirillaceae fam. nov. and Saccharospirillaceae fam. nov.</title>
        <authorList>
            <person name="Kevbrin V."/>
            <person name="Boltyanskaya Y."/>
            <person name="Koziaeva V."/>
            <person name="Grouzdev D.S."/>
            <person name="Park M."/>
            <person name="Cho J."/>
        </authorList>
    </citation>
    <scope>NUCLEOTIDE SEQUENCE [LARGE SCALE GENOMIC DNA]</scope>
    <source>
        <strain evidence="2 3">G-116</strain>
    </source>
</reference>
<accession>A0A4Z0W8E8</accession>
<keyword evidence="1" id="KW-0732">Signal</keyword>
<evidence type="ECO:0000313" key="2">
    <source>
        <dbReference type="EMBL" id="TGG89975.1"/>
    </source>
</evidence>
<gene>
    <name evidence="2" type="ORF">E4656_19755</name>
</gene>
<evidence type="ECO:0000313" key="3">
    <source>
        <dbReference type="Proteomes" id="UP000297475"/>
    </source>
</evidence>
<protein>
    <submittedName>
        <fullName evidence="2">DUF411 domain-containing protein</fullName>
    </submittedName>
</protein>
<evidence type="ECO:0000256" key="1">
    <source>
        <dbReference type="SAM" id="SignalP"/>
    </source>
</evidence>
<feature type="chain" id="PRO_5021185377" evidence="1">
    <location>
        <begin position="34"/>
        <end position="176"/>
    </location>
</feature>
<dbReference type="EMBL" id="SRMF01000018">
    <property type="protein sequence ID" value="TGG89975.1"/>
    <property type="molecule type" value="Genomic_DNA"/>
</dbReference>
<dbReference type="InterPro" id="IPR036249">
    <property type="entry name" value="Thioredoxin-like_sf"/>
</dbReference>
<dbReference type="Proteomes" id="UP000297475">
    <property type="component" value="Unassembled WGS sequence"/>
</dbReference>
<dbReference type="OrthoDB" id="14727at2"/>
<name>A0A4Z0W8E8_9GAMM</name>
<sequence>MNRSIHKPVILGSASAAALVVAAAVMLYPNADATLSASESAPQPAQIPERQVTMYSDPNCGCCGDWAQYLSEQGYIVSVEHVDDMLQFKAEHQVPQNMRSCHTALIDGHVIEGHVPVSAIEQFLTEPLPFGEATAGLAVPGMPLGSPGMDVGRYQDFDAVAFTSEGETAMVSEYRF</sequence>
<comment type="caution">
    <text evidence="2">The sequence shown here is derived from an EMBL/GenBank/DDBJ whole genome shotgun (WGS) entry which is preliminary data.</text>
</comment>
<proteinExistence type="predicted"/>
<dbReference type="AlphaFoldDB" id="A0A4Z0W8E8"/>
<dbReference type="InterPro" id="IPR007332">
    <property type="entry name" value="DUF411"/>
</dbReference>
<dbReference type="SUPFAM" id="SSF52833">
    <property type="entry name" value="Thioredoxin-like"/>
    <property type="match status" value="1"/>
</dbReference>